<dbReference type="PANTHER" id="PTHR34408">
    <property type="entry name" value="FAMILY PROTEIN, PUTATIVE-RELATED"/>
    <property type="match status" value="1"/>
</dbReference>
<dbReference type="EMBL" id="FNLN01000003">
    <property type="protein sequence ID" value="SDT85075.1"/>
    <property type="molecule type" value="Genomic_DNA"/>
</dbReference>
<protein>
    <submittedName>
        <fullName evidence="2">Putative chitinase</fullName>
    </submittedName>
</protein>
<organism evidence="2 3">
    <name type="scientific">Nitrosomonas ureae</name>
    <dbReference type="NCBI Taxonomy" id="44577"/>
    <lineage>
        <taxon>Bacteria</taxon>
        <taxon>Pseudomonadati</taxon>
        <taxon>Pseudomonadota</taxon>
        <taxon>Betaproteobacteria</taxon>
        <taxon>Nitrosomonadales</taxon>
        <taxon>Nitrosomonadaceae</taxon>
        <taxon>Nitrosomonas</taxon>
    </lineage>
</organism>
<proteinExistence type="predicted"/>
<dbReference type="Pfam" id="PF00182">
    <property type="entry name" value="Glyco_hydro_19"/>
    <property type="match status" value="1"/>
</dbReference>
<evidence type="ECO:0000313" key="2">
    <source>
        <dbReference type="EMBL" id="SDT85075.1"/>
    </source>
</evidence>
<dbReference type="InterPro" id="IPR000726">
    <property type="entry name" value="Glyco_hydro_19_cat"/>
</dbReference>
<dbReference type="Gene3D" id="1.10.530.10">
    <property type="match status" value="1"/>
</dbReference>
<dbReference type="PANTHER" id="PTHR34408:SF1">
    <property type="entry name" value="GLYCOSYL HYDROLASE FAMILY 19 DOMAIN-CONTAINING PROTEIN HI_1415"/>
    <property type="match status" value="1"/>
</dbReference>
<feature type="domain" description="Glycoside hydrolase family 19 catalytic" evidence="1">
    <location>
        <begin position="75"/>
        <end position="154"/>
    </location>
</feature>
<dbReference type="KEGG" id="nur:ATY38_06955"/>
<keyword evidence="3" id="KW-1185">Reference proteome</keyword>
<dbReference type="SUPFAM" id="SSF53955">
    <property type="entry name" value="Lysozyme-like"/>
    <property type="match status" value="1"/>
</dbReference>
<dbReference type="InterPro" id="IPR023346">
    <property type="entry name" value="Lysozyme-like_dom_sf"/>
</dbReference>
<dbReference type="GO" id="GO:0004568">
    <property type="term" value="F:chitinase activity"/>
    <property type="evidence" value="ECO:0007669"/>
    <property type="project" value="InterPro"/>
</dbReference>
<evidence type="ECO:0000259" key="1">
    <source>
        <dbReference type="Pfam" id="PF00182"/>
    </source>
</evidence>
<gene>
    <name evidence="2" type="ORF">SAMN05216406_10363</name>
</gene>
<dbReference type="InterPro" id="IPR052354">
    <property type="entry name" value="Cell_Wall_Dynamics_Protein"/>
</dbReference>
<dbReference type="RefSeq" id="WP_062558671.1">
    <property type="nucleotide sequence ID" value="NZ_FNLN01000003.1"/>
</dbReference>
<name>A0A1H2DQD9_9PROT</name>
<reference evidence="3" key="1">
    <citation type="submission" date="2016-10" db="EMBL/GenBank/DDBJ databases">
        <authorList>
            <person name="Varghese N."/>
            <person name="Submissions S."/>
        </authorList>
    </citation>
    <scope>NUCLEOTIDE SEQUENCE [LARGE SCALE GENOMIC DNA]</scope>
    <source>
        <strain evidence="3">Nm10</strain>
    </source>
</reference>
<sequence>MLAIDRLKTHVPDVVLGQIPDCTEKFSINTPLRLAHFLAQCAHESAEFKAREENLNYSAAGLKKVFAKYFPGNLAESYARQPEKIASRVYGGRMGNGDEASKEGYKYRGRGYIQLTGKDNYSAFSNSTSDDILNDPDLVASKYPLLSAAWFWGIRSLNSLADKGAGDEVVTQITKKVNGGLNGLEDRIAHFKNYYALLA</sequence>
<dbReference type="AlphaFoldDB" id="A0A1H2DQD9"/>
<dbReference type="GO" id="GO:0006032">
    <property type="term" value="P:chitin catabolic process"/>
    <property type="evidence" value="ECO:0007669"/>
    <property type="project" value="InterPro"/>
</dbReference>
<dbReference type="Proteomes" id="UP000182882">
    <property type="component" value="Unassembled WGS sequence"/>
</dbReference>
<evidence type="ECO:0000313" key="3">
    <source>
        <dbReference type="Proteomes" id="UP000182882"/>
    </source>
</evidence>
<accession>A0A1H2DQD9</accession>
<dbReference type="GO" id="GO:0016998">
    <property type="term" value="P:cell wall macromolecule catabolic process"/>
    <property type="evidence" value="ECO:0007669"/>
    <property type="project" value="InterPro"/>
</dbReference>